<evidence type="ECO:0000313" key="5">
    <source>
        <dbReference type="Proteomes" id="UP000229502"/>
    </source>
</evidence>
<dbReference type="NCBIfam" id="NF003274">
    <property type="entry name" value="PRK04262.1"/>
    <property type="match status" value="1"/>
</dbReference>
<keyword evidence="1" id="KW-0808">Transferase</keyword>
<organism evidence="4 5">
    <name type="scientific">Candidatus Shapirobacteria bacterium CG07_land_8_20_14_0_80_39_18</name>
    <dbReference type="NCBI Taxonomy" id="1974882"/>
    <lineage>
        <taxon>Bacteria</taxon>
        <taxon>Candidatus Shapironibacteriota</taxon>
    </lineage>
</organism>
<comment type="caution">
    <text evidence="4">The sequence shown here is derived from an EMBL/GenBank/DDBJ whole genome shotgun (WGS) entry which is preliminary data.</text>
</comment>
<gene>
    <name evidence="4" type="ORF">COT03_01225</name>
</gene>
<dbReference type="EMBL" id="PEWZ01000062">
    <property type="protein sequence ID" value="PIU35608.1"/>
    <property type="molecule type" value="Genomic_DNA"/>
</dbReference>
<dbReference type="Proteomes" id="UP000229502">
    <property type="component" value="Unassembled WGS sequence"/>
</dbReference>
<accession>A0A2M6YRN4</accession>
<dbReference type="AlphaFoldDB" id="A0A2M6YRN4"/>
<dbReference type="GO" id="GO:0044550">
    <property type="term" value="P:secondary metabolite biosynthetic process"/>
    <property type="evidence" value="ECO:0007669"/>
    <property type="project" value="TreeGrafter"/>
</dbReference>
<dbReference type="InterPro" id="IPR004656">
    <property type="entry name" value="HMG_CoA_Synthase"/>
</dbReference>
<dbReference type="CDD" id="cd00827">
    <property type="entry name" value="init_cond_enzymes"/>
    <property type="match status" value="1"/>
</dbReference>
<proteinExistence type="predicted"/>
<dbReference type="PANTHER" id="PTHR34069">
    <property type="entry name" value="3-OXOACYL-[ACYL-CARRIER-PROTEIN] SYNTHASE 3"/>
    <property type="match status" value="1"/>
</dbReference>
<dbReference type="Pfam" id="PF08541">
    <property type="entry name" value="ACP_syn_III_C"/>
    <property type="match status" value="1"/>
</dbReference>
<dbReference type="NCBIfam" id="TIGR00748">
    <property type="entry name" value="HMG_CoA_syn_Arc"/>
    <property type="match status" value="1"/>
</dbReference>
<dbReference type="Gene3D" id="3.40.47.10">
    <property type="match status" value="1"/>
</dbReference>
<reference evidence="5" key="1">
    <citation type="submission" date="2017-09" db="EMBL/GenBank/DDBJ databases">
        <title>Depth-based differentiation of microbial function through sediment-hosted aquifers and enrichment of novel symbionts in the deep terrestrial subsurface.</title>
        <authorList>
            <person name="Probst A.J."/>
            <person name="Ladd B."/>
            <person name="Jarett J.K."/>
            <person name="Geller-Mcgrath D.E."/>
            <person name="Sieber C.M.K."/>
            <person name="Emerson J.B."/>
            <person name="Anantharaman K."/>
            <person name="Thomas B.C."/>
            <person name="Malmstrom R."/>
            <person name="Stieglmeier M."/>
            <person name="Klingl A."/>
            <person name="Woyke T."/>
            <person name="Ryan C.M."/>
            <person name="Banfield J.F."/>
        </authorList>
    </citation>
    <scope>NUCLEOTIDE SEQUENCE [LARGE SCALE GENOMIC DNA]</scope>
</reference>
<name>A0A2M6YRN4_9BACT</name>
<dbReference type="PANTHER" id="PTHR34069:SF2">
    <property type="entry name" value="BETA-KETOACYL-[ACYL-CARRIER-PROTEIN] SYNTHASE III"/>
    <property type="match status" value="1"/>
</dbReference>
<feature type="domain" description="Beta-ketoacyl-[acyl-carrier-protein] synthase III C-terminal" evidence="3">
    <location>
        <begin position="247"/>
        <end position="335"/>
    </location>
</feature>
<protein>
    <submittedName>
        <fullName evidence="4">Hydroxymethylglutaryl-CoA synthase</fullName>
    </submittedName>
</protein>
<dbReference type="GO" id="GO:0004421">
    <property type="term" value="F:hydroxymethylglutaryl-CoA synthase activity"/>
    <property type="evidence" value="ECO:0007669"/>
    <property type="project" value="InterPro"/>
</dbReference>
<evidence type="ECO:0000313" key="4">
    <source>
        <dbReference type="EMBL" id="PIU35608.1"/>
    </source>
</evidence>
<dbReference type="InterPro" id="IPR013747">
    <property type="entry name" value="ACP_syn_III_C"/>
</dbReference>
<evidence type="ECO:0000259" key="3">
    <source>
        <dbReference type="Pfam" id="PF08541"/>
    </source>
</evidence>
<dbReference type="SUPFAM" id="SSF53901">
    <property type="entry name" value="Thiolase-like"/>
    <property type="match status" value="2"/>
</dbReference>
<evidence type="ECO:0000256" key="1">
    <source>
        <dbReference type="ARBA" id="ARBA00022679"/>
    </source>
</evidence>
<dbReference type="InterPro" id="IPR016039">
    <property type="entry name" value="Thiolase-like"/>
</dbReference>
<evidence type="ECO:0000256" key="2">
    <source>
        <dbReference type="ARBA" id="ARBA00023315"/>
    </source>
</evidence>
<sequence length="373" mass="40564">MFIFFTSCLSLSKSLIEESKRGRKVLQNVGIVGFGAYIPANRLPVKEVAEFWGKEPKNIEKSLGVIEKAIPDEDEDAVTMGVEAGLAALKMGKVPPEKLEAIYVGSESHPYAVNPSATIIGEALGVGRNYLAADLEFACKAATAGMENLAGLLEADLINYGMVIGSDASQAKPHDALEYTVGAGAAAFILSRKKEKFLVQILDFASYSSDTPDFWRRDGIPYPSHQGRFSGKPAYFVHVTSAAKKLLEKNKMKPADFSYCVFHMPNGKFPLEAALTLGFEKKQLEPGLIVGQIGNPYSASSLLGLCSVLEVAKPNDLIFLTSYGSGAGADSFILKTTKLLNTARKRVSGIKEYLNNRREISYSKYLRLTNKIL</sequence>
<keyword evidence="2" id="KW-0012">Acyltransferase</keyword>